<evidence type="ECO:0000259" key="2">
    <source>
        <dbReference type="Pfam" id="PF07762"/>
    </source>
</evidence>
<accession>A0A811NZ73</accession>
<feature type="domain" description="DUF1618" evidence="2">
    <location>
        <begin position="265"/>
        <end position="367"/>
    </location>
</feature>
<proteinExistence type="predicted"/>
<dbReference type="PANTHER" id="PTHR33074">
    <property type="entry name" value="EXPRESSED PROTEIN-RELATED"/>
    <property type="match status" value="1"/>
</dbReference>
<dbReference type="AlphaFoldDB" id="A0A811NZ73"/>
<dbReference type="EMBL" id="CAJGYO010000006">
    <property type="protein sequence ID" value="CAD6237371.1"/>
    <property type="molecule type" value="Genomic_DNA"/>
</dbReference>
<reference evidence="3" key="1">
    <citation type="submission" date="2020-10" db="EMBL/GenBank/DDBJ databases">
        <authorList>
            <person name="Han B."/>
            <person name="Lu T."/>
            <person name="Zhao Q."/>
            <person name="Huang X."/>
            <person name="Zhao Y."/>
        </authorList>
    </citation>
    <scope>NUCLEOTIDE SEQUENCE</scope>
</reference>
<feature type="compositionally biased region" description="Basic and acidic residues" evidence="1">
    <location>
        <begin position="91"/>
        <end position="104"/>
    </location>
</feature>
<evidence type="ECO:0000313" key="3">
    <source>
        <dbReference type="EMBL" id="CAD6237371.1"/>
    </source>
</evidence>
<comment type="caution">
    <text evidence="3">The sequence shown here is derived from an EMBL/GenBank/DDBJ whole genome shotgun (WGS) entry which is preliminary data.</text>
</comment>
<dbReference type="InterPro" id="IPR011676">
    <property type="entry name" value="DUF1618"/>
</dbReference>
<name>A0A811NZ73_9POAL</name>
<dbReference type="Proteomes" id="UP000604825">
    <property type="component" value="Unassembled WGS sequence"/>
</dbReference>
<sequence length="383" mass="42756">MEEEQGMDWEVEVMEGDQGQRPMDLEMTTTGKESRGMDCVLDFIEENPIGVTIFPASLSATPCRWCSEQRRRLGSTRPQGLYCRRHKRDHRQGLHEDRPRDLGHPPRSRPPSVSPTHRVSHTSASTTTLKPAGFGSEPVILTACDGFVFFSVAIYNSYHFDEPTLQDYFVYRVSLSRMHGQPSLTRLLQNDPSSDFARCNVGLLRCDDGGGDDDGGGLNLCPTTFPSNTTSSPASEFPKAVGVTTHSMISTTSTQERGSGPPRCCTFFYHMTHKLHYIPLPEPSRLELPSKASADVFCDIAVDQSGHIRRVEHQITQVRPWSHSNGTYISDDWTVTTWSWKVTNPNSAFAWEGCWERDCKIVASHISRSLPKLLGQAASLPPL</sequence>
<feature type="region of interest" description="Disordered" evidence="1">
    <location>
        <begin position="77"/>
        <end position="129"/>
    </location>
</feature>
<protein>
    <recommendedName>
        <fullName evidence="2">DUF1618 domain-containing protein</fullName>
    </recommendedName>
</protein>
<evidence type="ECO:0000256" key="1">
    <source>
        <dbReference type="SAM" id="MobiDB-lite"/>
    </source>
</evidence>
<dbReference type="Pfam" id="PF07762">
    <property type="entry name" value="DUF1618"/>
    <property type="match status" value="1"/>
</dbReference>
<gene>
    <name evidence="3" type="ORF">NCGR_LOCUS24930</name>
</gene>
<dbReference type="OrthoDB" id="634738at2759"/>
<evidence type="ECO:0000313" key="4">
    <source>
        <dbReference type="Proteomes" id="UP000604825"/>
    </source>
</evidence>
<keyword evidence="4" id="KW-1185">Reference proteome</keyword>
<dbReference type="PANTHER" id="PTHR33074:SF92">
    <property type="entry name" value="DUF1618 DOMAIN-CONTAINING PROTEIN"/>
    <property type="match status" value="1"/>
</dbReference>
<organism evidence="3 4">
    <name type="scientific">Miscanthus lutarioriparius</name>
    <dbReference type="NCBI Taxonomy" id="422564"/>
    <lineage>
        <taxon>Eukaryota</taxon>
        <taxon>Viridiplantae</taxon>
        <taxon>Streptophyta</taxon>
        <taxon>Embryophyta</taxon>
        <taxon>Tracheophyta</taxon>
        <taxon>Spermatophyta</taxon>
        <taxon>Magnoliopsida</taxon>
        <taxon>Liliopsida</taxon>
        <taxon>Poales</taxon>
        <taxon>Poaceae</taxon>
        <taxon>PACMAD clade</taxon>
        <taxon>Panicoideae</taxon>
        <taxon>Andropogonodae</taxon>
        <taxon>Andropogoneae</taxon>
        <taxon>Saccharinae</taxon>
        <taxon>Miscanthus</taxon>
    </lineage>
</organism>